<name>A0AAD2CXM8_EUPCR</name>
<feature type="domain" description="RING-type" evidence="7">
    <location>
        <begin position="5"/>
        <end position="45"/>
    </location>
</feature>
<evidence type="ECO:0000256" key="3">
    <source>
        <dbReference type="ARBA" id="ARBA00022833"/>
    </source>
</evidence>
<evidence type="ECO:0000256" key="6">
    <source>
        <dbReference type="PROSITE-ProRule" id="PRU00376"/>
    </source>
</evidence>
<dbReference type="InterPro" id="IPR001841">
    <property type="entry name" value="Znf_RING"/>
</dbReference>
<dbReference type="InterPro" id="IPR013083">
    <property type="entry name" value="Znf_RING/FYVE/PHD"/>
</dbReference>
<evidence type="ECO:0000256" key="2">
    <source>
        <dbReference type="ARBA" id="ARBA00022771"/>
    </source>
</evidence>
<accession>A0AAD2CXM8</accession>
<dbReference type="EMBL" id="CAMPGE010015357">
    <property type="protein sequence ID" value="CAI2373986.1"/>
    <property type="molecule type" value="Genomic_DNA"/>
</dbReference>
<keyword evidence="3" id="KW-0862">Zinc</keyword>
<evidence type="ECO:0000259" key="8">
    <source>
        <dbReference type="PROSITE" id="PS51037"/>
    </source>
</evidence>
<dbReference type="PANTHER" id="PTHR23195">
    <property type="entry name" value="YEATS DOMAIN"/>
    <property type="match status" value="1"/>
</dbReference>
<dbReference type="Proteomes" id="UP001295684">
    <property type="component" value="Unassembled WGS sequence"/>
</dbReference>
<dbReference type="GO" id="GO:0006355">
    <property type="term" value="P:regulation of DNA-templated transcription"/>
    <property type="evidence" value="ECO:0007669"/>
    <property type="project" value="InterPro"/>
</dbReference>
<dbReference type="InterPro" id="IPR038704">
    <property type="entry name" value="YEAST_sf"/>
</dbReference>
<feature type="domain" description="YEATS" evidence="8">
    <location>
        <begin position="84"/>
        <end position="234"/>
    </location>
</feature>
<evidence type="ECO:0000313" key="9">
    <source>
        <dbReference type="EMBL" id="CAI2373986.1"/>
    </source>
</evidence>
<evidence type="ECO:0000256" key="5">
    <source>
        <dbReference type="PROSITE-ProRule" id="PRU00175"/>
    </source>
</evidence>
<comment type="subcellular location">
    <subcellularLocation>
        <location evidence="6">Nucleus</location>
    </subcellularLocation>
</comment>
<dbReference type="PROSITE" id="PS00518">
    <property type="entry name" value="ZF_RING_1"/>
    <property type="match status" value="1"/>
</dbReference>
<reference evidence="9" key="1">
    <citation type="submission" date="2023-07" db="EMBL/GenBank/DDBJ databases">
        <authorList>
            <consortium name="AG Swart"/>
            <person name="Singh M."/>
            <person name="Singh A."/>
            <person name="Seah K."/>
            <person name="Emmerich C."/>
        </authorList>
    </citation>
    <scope>NUCLEOTIDE SEQUENCE</scope>
    <source>
        <strain evidence="9">DP1</strain>
    </source>
</reference>
<comment type="caution">
    <text evidence="9">The sequence shown here is derived from an EMBL/GenBank/DDBJ whole genome shotgun (WGS) entry which is preliminary data.</text>
</comment>
<evidence type="ECO:0000313" key="10">
    <source>
        <dbReference type="Proteomes" id="UP001295684"/>
    </source>
</evidence>
<sequence length="234" mass="27689">MGYRCAICLTLSCEPVKLQCSHLFCKLCIERTFETSKERVCPMCRAEVTKDFVMKIDKEAREEAKQSNPDEYEEVLKNLNKLKLEEKKILKIKIKYGNRHKLAERPTNYHKNRSVKNKHIWTAFIEVIHPRVKDTDLIEKVKFELHETFKNPTRFVTKAPFKFTINGWGEFELPMTITWKKHLKMPPTTFYHDLCFDDGGKWHEYVFRIHEDLIKPKTSASKVKVKAVKPAPFK</sequence>
<dbReference type="SMART" id="SM00184">
    <property type="entry name" value="RING"/>
    <property type="match status" value="1"/>
</dbReference>
<dbReference type="Gene3D" id="2.60.40.1970">
    <property type="entry name" value="YEATS domain"/>
    <property type="match status" value="1"/>
</dbReference>
<dbReference type="PROSITE" id="PS51037">
    <property type="entry name" value="YEATS"/>
    <property type="match status" value="1"/>
</dbReference>
<dbReference type="Pfam" id="PF13639">
    <property type="entry name" value="zf-RING_2"/>
    <property type="match status" value="1"/>
</dbReference>
<gene>
    <name evidence="9" type="ORF">ECRASSUSDP1_LOCUS15335</name>
</gene>
<dbReference type="AlphaFoldDB" id="A0AAD2CXM8"/>
<proteinExistence type="predicted"/>
<dbReference type="GO" id="GO:0005634">
    <property type="term" value="C:nucleus"/>
    <property type="evidence" value="ECO:0007669"/>
    <property type="project" value="UniProtKB-SubCell"/>
</dbReference>
<dbReference type="PROSITE" id="PS50089">
    <property type="entry name" value="ZF_RING_2"/>
    <property type="match status" value="1"/>
</dbReference>
<keyword evidence="4 6" id="KW-0539">Nucleus</keyword>
<keyword evidence="1" id="KW-0479">Metal-binding</keyword>
<evidence type="ECO:0000256" key="1">
    <source>
        <dbReference type="ARBA" id="ARBA00022723"/>
    </source>
</evidence>
<organism evidence="9 10">
    <name type="scientific">Euplotes crassus</name>
    <dbReference type="NCBI Taxonomy" id="5936"/>
    <lineage>
        <taxon>Eukaryota</taxon>
        <taxon>Sar</taxon>
        <taxon>Alveolata</taxon>
        <taxon>Ciliophora</taxon>
        <taxon>Intramacronucleata</taxon>
        <taxon>Spirotrichea</taxon>
        <taxon>Hypotrichia</taxon>
        <taxon>Euplotida</taxon>
        <taxon>Euplotidae</taxon>
        <taxon>Moneuplotes</taxon>
    </lineage>
</organism>
<dbReference type="InterPro" id="IPR055129">
    <property type="entry name" value="YEATS_dom"/>
</dbReference>
<dbReference type="SUPFAM" id="SSF57850">
    <property type="entry name" value="RING/U-box"/>
    <property type="match status" value="1"/>
</dbReference>
<dbReference type="Pfam" id="PF03366">
    <property type="entry name" value="YEATS"/>
    <property type="match status" value="1"/>
</dbReference>
<keyword evidence="10" id="KW-1185">Reference proteome</keyword>
<evidence type="ECO:0000256" key="4">
    <source>
        <dbReference type="ARBA" id="ARBA00023242"/>
    </source>
</evidence>
<evidence type="ECO:0000259" key="7">
    <source>
        <dbReference type="PROSITE" id="PS50089"/>
    </source>
</evidence>
<keyword evidence="2 5" id="KW-0863">Zinc-finger</keyword>
<evidence type="ECO:0008006" key="11">
    <source>
        <dbReference type="Google" id="ProtNLM"/>
    </source>
</evidence>
<dbReference type="InterPro" id="IPR005033">
    <property type="entry name" value="YEATS"/>
</dbReference>
<dbReference type="InterPro" id="IPR017907">
    <property type="entry name" value="Znf_RING_CS"/>
</dbReference>
<dbReference type="Gene3D" id="3.30.40.10">
    <property type="entry name" value="Zinc/RING finger domain, C3HC4 (zinc finger)"/>
    <property type="match status" value="1"/>
</dbReference>
<protein>
    <recommendedName>
        <fullName evidence="11">RING-type domain-containing protein</fullName>
    </recommendedName>
</protein>
<dbReference type="GO" id="GO:0008270">
    <property type="term" value="F:zinc ion binding"/>
    <property type="evidence" value="ECO:0007669"/>
    <property type="project" value="UniProtKB-KW"/>
</dbReference>